<keyword evidence="4" id="KW-0378">Hydrolase</keyword>
<keyword evidence="5" id="KW-1185">Reference proteome</keyword>
<dbReference type="EMBL" id="JBHSUS010000001">
    <property type="protein sequence ID" value="MFC6438693.1"/>
    <property type="molecule type" value="Genomic_DNA"/>
</dbReference>
<evidence type="ECO:0000313" key="4">
    <source>
        <dbReference type="EMBL" id="MFC6438693.1"/>
    </source>
</evidence>
<name>A0ABW1XH95_9ALTE</name>
<protein>
    <submittedName>
        <fullName evidence="4">Polysaccharide deacetylase family protein</fullName>
        <ecNumber evidence="4">3.-.-.-</ecNumber>
    </submittedName>
</protein>
<dbReference type="InterPro" id="IPR051398">
    <property type="entry name" value="Polysacch_Deacetylase"/>
</dbReference>
<organism evidence="4 5">
    <name type="scientific">Pseudobowmanella zhangzhouensis</name>
    <dbReference type="NCBI Taxonomy" id="1537679"/>
    <lineage>
        <taxon>Bacteria</taxon>
        <taxon>Pseudomonadati</taxon>
        <taxon>Pseudomonadota</taxon>
        <taxon>Gammaproteobacteria</taxon>
        <taxon>Alteromonadales</taxon>
        <taxon>Alteromonadaceae</taxon>
    </lineage>
</organism>
<accession>A0ABW1XH95</accession>
<evidence type="ECO:0000259" key="3">
    <source>
        <dbReference type="Pfam" id="PF01522"/>
    </source>
</evidence>
<keyword evidence="2" id="KW-0732">Signal</keyword>
<reference evidence="5" key="1">
    <citation type="journal article" date="2019" name="Int. J. Syst. Evol. Microbiol.">
        <title>The Global Catalogue of Microorganisms (GCM) 10K type strain sequencing project: providing services to taxonomists for standard genome sequencing and annotation.</title>
        <authorList>
            <consortium name="The Broad Institute Genomics Platform"/>
            <consortium name="The Broad Institute Genome Sequencing Center for Infectious Disease"/>
            <person name="Wu L."/>
            <person name="Ma J."/>
        </authorList>
    </citation>
    <scope>NUCLEOTIDE SEQUENCE [LARGE SCALE GENOMIC DNA]</scope>
    <source>
        <strain evidence="5">CGMCC 1.16031</strain>
    </source>
</reference>
<dbReference type="PANTHER" id="PTHR34216:SF3">
    <property type="entry name" value="POLY-BETA-1,6-N-ACETYL-D-GLUCOSAMINE N-DEACETYLASE"/>
    <property type="match status" value="1"/>
</dbReference>
<comment type="caution">
    <text evidence="4">The sequence shown here is derived from an EMBL/GenBank/DDBJ whole genome shotgun (WGS) entry which is preliminary data.</text>
</comment>
<dbReference type="PANTHER" id="PTHR34216">
    <property type="match status" value="1"/>
</dbReference>
<dbReference type="InterPro" id="IPR002509">
    <property type="entry name" value="NODB_dom"/>
</dbReference>
<dbReference type="RefSeq" id="WP_131259423.1">
    <property type="nucleotide sequence ID" value="NZ_JBHSUS010000001.1"/>
</dbReference>
<dbReference type="EC" id="3.-.-.-" evidence="4"/>
<feature type="domain" description="NodB homology" evidence="3">
    <location>
        <begin position="85"/>
        <end position="269"/>
    </location>
</feature>
<dbReference type="InterPro" id="IPR011330">
    <property type="entry name" value="Glyco_hydro/deAcase_b/a-brl"/>
</dbReference>
<evidence type="ECO:0000256" key="2">
    <source>
        <dbReference type="ARBA" id="ARBA00022729"/>
    </source>
</evidence>
<comment type="subcellular location">
    <subcellularLocation>
        <location evidence="1">Secreted</location>
    </subcellularLocation>
</comment>
<dbReference type="Gene3D" id="3.20.20.370">
    <property type="entry name" value="Glycoside hydrolase/deacetylase"/>
    <property type="match status" value="1"/>
</dbReference>
<sequence>MKRLFLSICRLFGLFHLAKHLTASRPRILCYHGISLEDEHLFRPGLFMQPSTFAQRIQLIKKWGYQVISLDELSGMHQSKQYGVHQAAITIDDGWAGIEQFMVAELAKHAMPSTLYLSSYYAEKQVPVFNVAVAYLMWSQGGSIELAGDSYLYQLTHKRQLTTQDISSREAELSFEQRQTILQELAQICCVDIQQWQHAGRFRYLDIAALKRLQENLCKIELHTHRHTFPQDDRTTAELEVERNRQWIHEHLGESTHHFCYPSGEYVPAQFDWLQSLNIATATTTHNEIVSPEDHPLELPRIMDSNAVSSLEFEAELTGFMTLLRKLR</sequence>
<proteinExistence type="predicted"/>
<dbReference type="Proteomes" id="UP001596364">
    <property type="component" value="Unassembled WGS sequence"/>
</dbReference>
<evidence type="ECO:0000313" key="5">
    <source>
        <dbReference type="Proteomes" id="UP001596364"/>
    </source>
</evidence>
<dbReference type="GO" id="GO:0016787">
    <property type="term" value="F:hydrolase activity"/>
    <property type="evidence" value="ECO:0007669"/>
    <property type="project" value="UniProtKB-KW"/>
</dbReference>
<gene>
    <name evidence="4" type="ORF">ACFP85_00765</name>
</gene>
<dbReference type="Pfam" id="PF01522">
    <property type="entry name" value="Polysacc_deac_1"/>
    <property type="match status" value="1"/>
</dbReference>
<evidence type="ECO:0000256" key="1">
    <source>
        <dbReference type="ARBA" id="ARBA00004613"/>
    </source>
</evidence>
<dbReference type="SUPFAM" id="SSF88713">
    <property type="entry name" value="Glycoside hydrolase/deacetylase"/>
    <property type="match status" value="1"/>
</dbReference>
<dbReference type="CDD" id="cd10918">
    <property type="entry name" value="CE4_NodB_like_5s_6s"/>
    <property type="match status" value="1"/>
</dbReference>